<evidence type="ECO:0000313" key="9">
    <source>
        <dbReference type="EMBL" id="KAK0477386.1"/>
    </source>
</evidence>
<dbReference type="GO" id="GO:0020037">
    <property type="term" value="F:heme binding"/>
    <property type="evidence" value="ECO:0007669"/>
    <property type="project" value="InterPro"/>
</dbReference>
<evidence type="ECO:0000256" key="4">
    <source>
        <dbReference type="ARBA" id="ARBA00022617"/>
    </source>
</evidence>
<dbReference type="AlphaFoldDB" id="A0AA39TB63"/>
<dbReference type="InterPro" id="IPR036396">
    <property type="entry name" value="Cyt_P450_sf"/>
</dbReference>
<evidence type="ECO:0000256" key="2">
    <source>
        <dbReference type="ARBA" id="ARBA00005179"/>
    </source>
</evidence>
<comment type="cofactor">
    <cofactor evidence="1">
        <name>heme</name>
        <dbReference type="ChEBI" id="CHEBI:30413"/>
    </cofactor>
</comment>
<evidence type="ECO:0000256" key="5">
    <source>
        <dbReference type="ARBA" id="ARBA00022723"/>
    </source>
</evidence>
<dbReference type="GO" id="GO:0004497">
    <property type="term" value="F:monooxygenase activity"/>
    <property type="evidence" value="ECO:0007669"/>
    <property type="project" value="UniProtKB-KW"/>
</dbReference>
<dbReference type="PRINTS" id="PR00463">
    <property type="entry name" value="EP450I"/>
</dbReference>
<sequence>MVLFPDAQEKAHAQLNDVLQGQRLPTRQDRDKLPYVNAQCKEVMRFHPPVPLGVPRRTAQDDVYNDYLTPKDSIIPNIKKMTRDPAVYEDPEAFNPSRFLPESGRVPERDPRSIIFGFGRRSAIPILLVLVACTQFSLPGNVPTGQYLADEMVFIIVQQS</sequence>
<evidence type="ECO:0000256" key="1">
    <source>
        <dbReference type="ARBA" id="ARBA00001971"/>
    </source>
</evidence>
<keyword evidence="6" id="KW-0560">Oxidoreductase</keyword>
<protein>
    <submittedName>
        <fullName evidence="9">Cytochrome P450</fullName>
    </submittedName>
</protein>
<keyword evidence="10" id="KW-1185">Reference proteome</keyword>
<dbReference type="PANTHER" id="PTHR46300">
    <property type="entry name" value="P450, PUTATIVE (EUROFUNG)-RELATED-RELATED"/>
    <property type="match status" value="1"/>
</dbReference>
<dbReference type="InterPro" id="IPR001128">
    <property type="entry name" value="Cyt_P450"/>
</dbReference>
<dbReference type="EMBL" id="JAUEPR010000017">
    <property type="protein sequence ID" value="KAK0477386.1"/>
    <property type="molecule type" value="Genomic_DNA"/>
</dbReference>
<comment type="similarity">
    <text evidence="3">Belongs to the cytochrome P450 family.</text>
</comment>
<name>A0AA39TB63_9AGAR</name>
<gene>
    <name evidence="9" type="ORF">IW261DRAFT_287287</name>
</gene>
<dbReference type="SUPFAM" id="SSF48264">
    <property type="entry name" value="Cytochrome P450"/>
    <property type="match status" value="1"/>
</dbReference>
<keyword evidence="4" id="KW-0349">Heme</keyword>
<evidence type="ECO:0000256" key="7">
    <source>
        <dbReference type="ARBA" id="ARBA00023004"/>
    </source>
</evidence>
<dbReference type="Pfam" id="PF00067">
    <property type="entry name" value="p450"/>
    <property type="match status" value="1"/>
</dbReference>
<keyword evidence="5" id="KW-0479">Metal-binding</keyword>
<dbReference type="Proteomes" id="UP001175227">
    <property type="component" value="Unassembled WGS sequence"/>
</dbReference>
<organism evidence="9 10">
    <name type="scientific">Armillaria novae-zelandiae</name>
    <dbReference type="NCBI Taxonomy" id="153914"/>
    <lineage>
        <taxon>Eukaryota</taxon>
        <taxon>Fungi</taxon>
        <taxon>Dikarya</taxon>
        <taxon>Basidiomycota</taxon>
        <taxon>Agaricomycotina</taxon>
        <taxon>Agaricomycetes</taxon>
        <taxon>Agaricomycetidae</taxon>
        <taxon>Agaricales</taxon>
        <taxon>Marasmiineae</taxon>
        <taxon>Physalacriaceae</taxon>
        <taxon>Armillaria</taxon>
    </lineage>
</organism>
<evidence type="ECO:0000313" key="10">
    <source>
        <dbReference type="Proteomes" id="UP001175227"/>
    </source>
</evidence>
<keyword evidence="8" id="KW-0503">Monooxygenase</keyword>
<dbReference type="GO" id="GO:0016705">
    <property type="term" value="F:oxidoreductase activity, acting on paired donors, with incorporation or reduction of molecular oxygen"/>
    <property type="evidence" value="ECO:0007669"/>
    <property type="project" value="InterPro"/>
</dbReference>
<dbReference type="InterPro" id="IPR002401">
    <property type="entry name" value="Cyt_P450_E_grp-I"/>
</dbReference>
<dbReference type="Gene3D" id="1.10.630.10">
    <property type="entry name" value="Cytochrome P450"/>
    <property type="match status" value="1"/>
</dbReference>
<dbReference type="PANTHER" id="PTHR46300:SF7">
    <property type="entry name" value="P450, PUTATIVE (EUROFUNG)-RELATED"/>
    <property type="match status" value="1"/>
</dbReference>
<reference evidence="9" key="1">
    <citation type="submission" date="2023-06" db="EMBL/GenBank/DDBJ databases">
        <authorList>
            <consortium name="Lawrence Berkeley National Laboratory"/>
            <person name="Ahrendt S."/>
            <person name="Sahu N."/>
            <person name="Indic B."/>
            <person name="Wong-Bajracharya J."/>
            <person name="Merenyi Z."/>
            <person name="Ke H.-M."/>
            <person name="Monk M."/>
            <person name="Kocsube S."/>
            <person name="Drula E."/>
            <person name="Lipzen A."/>
            <person name="Balint B."/>
            <person name="Henrissat B."/>
            <person name="Andreopoulos B."/>
            <person name="Martin F.M."/>
            <person name="Harder C.B."/>
            <person name="Rigling D."/>
            <person name="Ford K.L."/>
            <person name="Foster G.D."/>
            <person name="Pangilinan J."/>
            <person name="Papanicolaou A."/>
            <person name="Barry K."/>
            <person name="LaButti K."/>
            <person name="Viragh M."/>
            <person name="Koriabine M."/>
            <person name="Yan M."/>
            <person name="Riley R."/>
            <person name="Champramary S."/>
            <person name="Plett K.L."/>
            <person name="Tsai I.J."/>
            <person name="Slot J."/>
            <person name="Sipos G."/>
            <person name="Plett J."/>
            <person name="Nagy L.G."/>
            <person name="Grigoriev I.V."/>
        </authorList>
    </citation>
    <scope>NUCLEOTIDE SEQUENCE</scope>
    <source>
        <strain evidence="9">ICMP 16352</strain>
    </source>
</reference>
<proteinExistence type="inferred from homology"/>
<dbReference type="InterPro" id="IPR050364">
    <property type="entry name" value="Cytochrome_P450_fung"/>
</dbReference>
<evidence type="ECO:0000256" key="3">
    <source>
        <dbReference type="ARBA" id="ARBA00010617"/>
    </source>
</evidence>
<evidence type="ECO:0000256" key="8">
    <source>
        <dbReference type="ARBA" id="ARBA00023033"/>
    </source>
</evidence>
<comment type="pathway">
    <text evidence="2">Secondary metabolite biosynthesis.</text>
</comment>
<keyword evidence="7" id="KW-0408">Iron</keyword>
<evidence type="ECO:0000256" key="6">
    <source>
        <dbReference type="ARBA" id="ARBA00023002"/>
    </source>
</evidence>
<accession>A0AA39TB63</accession>
<comment type="caution">
    <text evidence="9">The sequence shown here is derived from an EMBL/GenBank/DDBJ whole genome shotgun (WGS) entry which is preliminary data.</text>
</comment>
<dbReference type="GO" id="GO:0005506">
    <property type="term" value="F:iron ion binding"/>
    <property type="evidence" value="ECO:0007669"/>
    <property type="project" value="InterPro"/>
</dbReference>